<reference evidence="1" key="1">
    <citation type="submission" date="2007-02" db="EMBL/GenBank/DDBJ databases">
        <title>Complete sequence of Pyrobaculum calidifontis JCM 11548.</title>
        <authorList>
            <consortium name="US DOE Joint Genome Institute"/>
            <person name="Copeland A."/>
            <person name="Lucas S."/>
            <person name="Lapidus A."/>
            <person name="Barry K."/>
            <person name="Glavina del Rio T."/>
            <person name="Dalin E."/>
            <person name="Tice H."/>
            <person name="Pitluck S."/>
            <person name="Chain P."/>
            <person name="Malfatti S."/>
            <person name="Shin M."/>
            <person name="Vergez L."/>
            <person name="Schmutz J."/>
            <person name="Larimer F."/>
            <person name="Land M."/>
            <person name="Hauser L."/>
            <person name="Kyrpides N."/>
            <person name="Mikhailova N."/>
            <person name="Cozen A.E."/>
            <person name="Fitz-Gibbon S.T."/>
            <person name="House C.H."/>
            <person name="Saltikov C."/>
            <person name="Lowe T.M."/>
            <person name="Richardson P."/>
        </authorList>
    </citation>
    <scope>NUCLEOTIDE SEQUENCE [LARGE SCALE GENOMIC DNA]</scope>
    <source>
        <strain evidence="1">JCM 11548</strain>
    </source>
</reference>
<dbReference type="HOGENOM" id="CLU_1253629_0_0_2"/>
<dbReference type="STRING" id="410359.Pcal_1433"/>
<evidence type="ECO:0000313" key="2">
    <source>
        <dbReference type="Proteomes" id="UP000001431"/>
    </source>
</evidence>
<sequence>MPPLSESALELVKFFLGEYPRPTSIYSAYRALPYPASTIYKSARALKSLRILREETGGYVATVKAAIVAAYHLDEAYLSYVEKFWGLGPRRGVYSYLLLLGAALRRLGFKLQEAYICDFYATPMYIIPFLSGGAAEAGRKLGLEPAVVEEALEVMREATALREVYVDGLRVLLLRAGGRHVVADVACSKFGKCGHASPLSCPRARRIITYIAGGGVKESI</sequence>
<gene>
    <name evidence="1" type="ordered locus">Pcal_1433</name>
</gene>
<proteinExistence type="predicted"/>
<dbReference type="eggNOG" id="arCOG04037">
    <property type="taxonomic scope" value="Archaea"/>
</dbReference>
<dbReference type="AlphaFoldDB" id="A3MW36"/>
<accession>A3MW36</accession>
<organism evidence="1 2">
    <name type="scientific">Pyrobaculum calidifontis (strain DSM 21063 / JCM 11548 / VA1)</name>
    <dbReference type="NCBI Taxonomy" id="410359"/>
    <lineage>
        <taxon>Archaea</taxon>
        <taxon>Thermoproteota</taxon>
        <taxon>Thermoprotei</taxon>
        <taxon>Thermoproteales</taxon>
        <taxon>Thermoproteaceae</taxon>
        <taxon>Pyrobaculum</taxon>
    </lineage>
</organism>
<protein>
    <submittedName>
        <fullName evidence="1">Uncharacterized protein</fullName>
    </submittedName>
</protein>
<dbReference type="KEGG" id="pcl:Pcal_1433"/>
<evidence type="ECO:0000313" key="1">
    <source>
        <dbReference type="EMBL" id="ABO08853.1"/>
    </source>
</evidence>
<name>A3MW36_PYRCJ</name>
<keyword evidence="2" id="KW-1185">Reference proteome</keyword>
<dbReference type="Proteomes" id="UP000001431">
    <property type="component" value="Chromosome"/>
</dbReference>
<dbReference type="EMBL" id="CP000561">
    <property type="protein sequence ID" value="ABO08853.1"/>
    <property type="molecule type" value="Genomic_DNA"/>
</dbReference>